<dbReference type="Pfam" id="PF02308">
    <property type="entry name" value="MgtC"/>
    <property type="match status" value="1"/>
</dbReference>
<feature type="domain" description="MgtC/SapB/SrpB/YhiD N-terminal" evidence="2">
    <location>
        <begin position="11"/>
        <end position="136"/>
    </location>
</feature>
<evidence type="ECO:0000259" key="2">
    <source>
        <dbReference type="Pfam" id="PF02308"/>
    </source>
</evidence>
<comment type="caution">
    <text evidence="4">The sequence shown here is derived from an EMBL/GenBank/DDBJ whole genome shotgun (WGS) entry which is preliminary data.</text>
</comment>
<feature type="transmembrane region" description="Helical" evidence="1">
    <location>
        <begin position="178"/>
        <end position="196"/>
    </location>
</feature>
<feature type="domain" description="DUF4010" evidence="3">
    <location>
        <begin position="184"/>
        <end position="391"/>
    </location>
</feature>
<accession>A0A432Z6F3</accession>
<feature type="transmembrane region" description="Helical" evidence="1">
    <location>
        <begin position="267"/>
        <end position="288"/>
    </location>
</feature>
<feature type="transmembrane region" description="Helical" evidence="1">
    <location>
        <begin position="401"/>
        <end position="418"/>
    </location>
</feature>
<feature type="transmembrane region" description="Helical" evidence="1">
    <location>
        <begin position="97"/>
        <end position="125"/>
    </location>
</feature>
<dbReference type="Proteomes" id="UP000288058">
    <property type="component" value="Unassembled WGS sequence"/>
</dbReference>
<dbReference type="InterPro" id="IPR025105">
    <property type="entry name" value="DUF4010"/>
</dbReference>
<feature type="transmembrane region" description="Helical" evidence="1">
    <location>
        <begin position="369"/>
        <end position="389"/>
    </location>
</feature>
<protein>
    <submittedName>
        <fullName evidence="4">Uncharacterized protein</fullName>
    </submittedName>
</protein>
<evidence type="ECO:0000259" key="3">
    <source>
        <dbReference type="Pfam" id="PF13194"/>
    </source>
</evidence>
<dbReference type="OrthoDB" id="9813718at2"/>
<evidence type="ECO:0000313" key="5">
    <source>
        <dbReference type="Proteomes" id="UP000288058"/>
    </source>
</evidence>
<reference evidence="5" key="1">
    <citation type="journal article" date="2018" name="Front. Microbiol.">
        <title>Genome-Based Analysis Reveals the Taxonomy and Diversity of the Family Idiomarinaceae.</title>
        <authorList>
            <person name="Liu Y."/>
            <person name="Lai Q."/>
            <person name="Shao Z."/>
        </authorList>
    </citation>
    <scope>NUCLEOTIDE SEQUENCE [LARGE SCALE GENOMIC DNA]</scope>
    <source>
        <strain evidence="5">R22</strain>
    </source>
</reference>
<keyword evidence="1" id="KW-0472">Membrane</keyword>
<feature type="transmembrane region" description="Helical" evidence="1">
    <location>
        <begin position="338"/>
        <end position="357"/>
    </location>
</feature>
<gene>
    <name evidence="4" type="ORF">CWI78_02870</name>
</gene>
<feature type="transmembrane region" description="Helical" evidence="1">
    <location>
        <begin position="235"/>
        <end position="255"/>
    </location>
</feature>
<dbReference type="EMBL" id="PIQC01000001">
    <property type="protein sequence ID" value="RUO73399.1"/>
    <property type="molecule type" value="Genomic_DNA"/>
</dbReference>
<dbReference type="InterPro" id="IPR049177">
    <property type="entry name" value="MgtC_SapB_SrpB_YhiD_N"/>
</dbReference>
<feature type="transmembrane region" description="Helical" evidence="1">
    <location>
        <begin position="146"/>
        <end position="163"/>
    </location>
</feature>
<feature type="transmembrane region" description="Helical" evidence="1">
    <location>
        <begin position="308"/>
        <end position="326"/>
    </location>
</feature>
<dbReference type="RefSeq" id="WP_126780067.1">
    <property type="nucleotide sequence ID" value="NZ_PIQC01000001.1"/>
</dbReference>
<organism evidence="4 5">
    <name type="scientific">Idiomarina ramblicola</name>
    <dbReference type="NCBI Taxonomy" id="263724"/>
    <lineage>
        <taxon>Bacteria</taxon>
        <taxon>Pseudomonadati</taxon>
        <taxon>Pseudomonadota</taxon>
        <taxon>Gammaproteobacteria</taxon>
        <taxon>Alteromonadales</taxon>
        <taxon>Idiomarinaceae</taxon>
        <taxon>Idiomarina</taxon>
    </lineage>
</organism>
<feature type="transmembrane region" description="Helical" evidence="1">
    <location>
        <begin position="64"/>
        <end position="85"/>
    </location>
</feature>
<dbReference type="PANTHER" id="PTHR39084">
    <property type="entry name" value="MEMBRANE PROTEIN-RELATED"/>
    <property type="match status" value="1"/>
</dbReference>
<keyword evidence="1" id="KW-1133">Transmembrane helix</keyword>
<name>A0A432Z6F3_9GAMM</name>
<dbReference type="AlphaFoldDB" id="A0A432Z6F3"/>
<keyword evidence="1" id="KW-0812">Transmembrane</keyword>
<feature type="transmembrane region" description="Helical" evidence="1">
    <location>
        <begin position="208"/>
        <end position="229"/>
    </location>
</feature>
<dbReference type="PANTHER" id="PTHR39084:SF1">
    <property type="entry name" value="DUF4010 DOMAIN-CONTAINING PROTEIN"/>
    <property type="match status" value="1"/>
</dbReference>
<dbReference type="Pfam" id="PF13194">
    <property type="entry name" value="DUF4010"/>
    <property type="match status" value="1"/>
</dbReference>
<proteinExistence type="predicted"/>
<keyword evidence="5" id="KW-1185">Reference proteome</keyword>
<feature type="transmembrane region" description="Helical" evidence="1">
    <location>
        <begin position="38"/>
        <end position="57"/>
    </location>
</feature>
<evidence type="ECO:0000256" key="1">
    <source>
        <dbReference type="SAM" id="Phobius"/>
    </source>
</evidence>
<sequence>MHSQMELALSLLAALTLGLMIGFERGWNGRESDEGSRVAGIRTFSLIGLSGGIFAILAEQWGVWLIVTGFIVVAILIAVSFINYSQLSENAGITTEFSMLLTFALAIWAASGNPLPALMCGALVVALLGHKKSLHKLLHHISPRTFYSGITLLLISVVILPLLPNEGYGPWQALNPYWLWWMVVLISGLSFIGYLFTQLLGEKRGTLITAIAGGFASSTAVTLTMARFAKKNPRTVIYSVGMLVTCCIMFPRVLIEVFVVNRELLSALWLPVLLMLAGLSVVMVLMYWQQKKAASAETADMTIDNPLQLVTALQFGLLLAVILLLSEAMKNWFGDAGIYSLAIISGLIDVNAITLSLSRSAQGELSHPVAAMGILLACASNTLFKGIMFASVAGIKLHYRYAIYMTLAVTPGLLYGIWQL</sequence>
<evidence type="ECO:0000313" key="4">
    <source>
        <dbReference type="EMBL" id="RUO73399.1"/>
    </source>
</evidence>